<feature type="domain" description="MOSC" evidence="1">
    <location>
        <begin position="158"/>
        <end position="270"/>
    </location>
</feature>
<dbReference type="InterPro" id="IPR005303">
    <property type="entry name" value="MOCOS_middle"/>
</dbReference>
<dbReference type="Proteomes" id="UP000663842">
    <property type="component" value="Unassembled WGS sequence"/>
</dbReference>
<dbReference type="EMBL" id="CAJOBF010003550">
    <property type="protein sequence ID" value="CAF4096980.1"/>
    <property type="molecule type" value="Genomic_DNA"/>
</dbReference>
<dbReference type="GO" id="GO:0030170">
    <property type="term" value="F:pyridoxal phosphate binding"/>
    <property type="evidence" value="ECO:0007669"/>
    <property type="project" value="InterPro"/>
</dbReference>
<dbReference type="Pfam" id="PF03476">
    <property type="entry name" value="MOSC_N"/>
    <property type="match status" value="1"/>
</dbReference>
<dbReference type="AlphaFoldDB" id="A0A819UKF1"/>
<proteinExistence type="predicted"/>
<dbReference type="PANTHER" id="PTHR14237">
    <property type="entry name" value="MOLYBDOPTERIN COFACTOR SULFURASE MOSC"/>
    <property type="match status" value="1"/>
</dbReference>
<evidence type="ECO:0008006" key="5">
    <source>
        <dbReference type="Google" id="ProtNLM"/>
    </source>
</evidence>
<dbReference type="Pfam" id="PF03473">
    <property type="entry name" value="MOSC"/>
    <property type="match status" value="1"/>
</dbReference>
<dbReference type="InterPro" id="IPR005302">
    <property type="entry name" value="MoCF_Sase_C"/>
</dbReference>
<reference evidence="3" key="1">
    <citation type="submission" date="2021-02" db="EMBL/GenBank/DDBJ databases">
        <authorList>
            <person name="Nowell W R."/>
        </authorList>
    </citation>
    <scope>NUCLEOTIDE SEQUENCE</scope>
</reference>
<sequence>MQVQELLIYPIKSCGGVRVQEALVTRYGLALPSDPRIYDRRWMIVKDGRHLSQRVLPSMALIQPSFVENGLLLRAPNMPDLLIPVSPLPKEIVHCHCWDEPILGLRYDDTISHWFRRLFQSNDQIDLVIFDEKQFQTRSSKNKPDFPNAAEDHHVAVYHDVCPIHLCSLESVTNLNTRLEKKIKIYNFRPNIIVTNGTKLRWISPSLRCLLPTVDQETGIKDPNQEPWKTLRNYRLKPDAYGIKALLGIYLGQINDSKIASGTIHIGDSIHVIKQELGFWQKNEISENEIRKKLLKNYQGVKHVQRWYYRDEFKSPKKFVEVDFTSPKYAARFLDDGFIGLGNLRYCQSEIVTEELQVTDKILVHDVLTNINADDLREELLNIYPDVKHVKRWQSRDESKAPTKRVQIDFDLSENAKTILQNGFIDIGQFRCPATALKPSGRLQRKLKNSSRSDYKPQIFNERAIQQMFEEQKTTIERVYALF</sequence>
<accession>A0A819UKF1</accession>
<dbReference type="GO" id="GO:0003824">
    <property type="term" value="F:catalytic activity"/>
    <property type="evidence" value="ECO:0007669"/>
    <property type="project" value="InterPro"/>
</dbReference>
<dbReference type="SUPFAM" id="SSF141673">
    <property type="entry name" value="MOSC N-terminal domain-like"/>
    <property type="match status" value="1"/>
</dbReference>
<protein>
    <recommendedName>
        <fullName evidence="5">MOSC domain-containing protein</fullName>
    </recommendedName>
</protein>
<comment type="caution">
    <text evidence="3">The sequence shown here is derived from an EMBL/GenBank/DDBJ whole genome shotgun (WGS) entry which is preliminary data.</text>
</comment>
<dbReference type="SUPFAM" id="SSF50800">
    <property type="entry name" value="PK beta-barrel domain-like"/>
    <property type="match status" value="1"/>
</dbReference>
<evidence type="ECO:0000313" key="4">
    <source>
        <dbReference type="Proteomes" id="UP000663842"/>
    </source>
</evidence>
<evidence type="ECO:0000259" key="1">
    <source>
        <dbReference type="Pfam" id="PF03473"/>
    </source>
</evidence>
<evidence type="ECO:0000313" key="3">
    <source>
        <dbReference type="EMBL" id="CAF4096980.1"/>
    </source>
</evidence>
<gene>
    <name evidence="3" type="ORF">UXM345_LOCUS22013</name>
</gene>
<name>A0A819UKF1_9BILA</name>
<organism evidence="3 4">
    <name type="scientific">Rotaria magnacalcarata</name>
    <dbReference type="NCBI Taxonomy" id="392030"/>
    <lineage>
        <taxon>Eukaryota</taxon>
        <taxon>Metazoa</taxon>
        <taxon>Spiralia</taxon>
        <taxon>Gnathifera</taxon>
        <taxon>Rotifera</taxon>
        <taxon>Eurotatoria</taxon>
        <taxon>Bdelloidea</taxon>
        <taxon>Philodinida</taxon>
        <taxon>Philodinidae</taxon>
        <taxon>Rotaria</taxon>
    </lineage>
</organism>
<dbReference type="InterPro" id="IPR011037">
    <property type="entry name" value="Pyrv_Knase-like_insert_dom_sf"/>
</dbReference>
<dbReference type="GO" id="GO:0030151">
    <property type="term" value="F:molybdenum ion binding"/>
    <property type="evidence" value="ECO:0007669"/>
    <property type="project" value="InterPro"/>
</dbReference>
<feature type="domain" description="Molybdenum cofactor sulfurase middle" evidence="2">
    <location>
        <begin position="2"/>
        <end position="120"/>
    </location>
</feature>
<dbReference type="PANTHER" id="PTHR14237:SF19">
    <property type="entry name" value="MITOCHONDRIAL AMIDOXIME REDUCING COMPONENT 1"/>
    <property type="match status" value="1"/>
</dbReference>
<evidence type="ECO:0000259" key="2">
    <source>
        <dbReference type="Pfam" id="PF03476"/>
    </source>
</evidence>